<organism evidence="1 2">
    <name type="scientific">Gemmata algarum</name>
    <dbReference type="NCBI Taxonomy" id="2975278"/>
    <lineage>
        <taxon>Bacteria</taxon>
        <taxon>Pseudomonadati</taxon>
        <taxon>Planctomycetota</taxon>
        <taxon>Planctomycetia</taxon>
        <taxon>Gemmatales</taxon>
        <taxon>Gemmataceae</taxon>
        <taxon>Gemmata</taxon>
    </lineage>
</organism>
<comment type="caution">
    <text evidence="1">The sequence shown here is derived from an EMBL/GenBank/DDBJ whole genome shotgun (WGS) entry which is preliminary data.</text>
</comment>
<evidence type="ECO:0000313" key="2">
    <source>
        <dbReference type="Proteomes" id="UP001272242"/>
    </source>
</evidence>
<accession>A0ABU5F3J1</accession>
<dbReference type="EMBL" id="JAXBLV010000208">
    <property type="protein sequence ID" value="MDY3562146.1"/>
    <property type="molecule type" value="Genomic_DNA"/>
</dbReference>
<name>A0ABU5F3J1_9BACT</name>
<proteinExistence type="predicted"/>
<sequence length="174" mass="19121">MKKLLLGLTAFCLLATWCVGRRGKPSTGTYDLIVGDQTTTLPAYDDPRLIQNDILAHLKPLWDNLQSGESVTFHCTRTTLYQLGASGNEIKSERRGAIPMTVTMPSFRFFKDRHGTNGLEQAEPGRPPSPMISGPDLQWTVVDQYLRAGVLSPQKVRELLQGGWGDPANAPGGR</sequence>
<keyword evidence="2" id="KW-1185">Reference proteome</keyword>
<dbReference type="Proteomes" id="UP001272242">
    <property type="component" value="Unassembled WGS sequence"/>
</dbReference>
<reference evidence="2" key="1">
    <citation type="journal article" date="2023" name="Mar. Drugs">
        <title>Gemmata algarum, a Novel Planctomycete Isolated from an Algal Mat, Displays Antimicrobial Activity.</title>
        <authorList>
            <person name="Kumar G."/>
            <person name="Kallscheuer N."/>
            <person name="Kashif M."/>
            <person name="Ahamad S."/>
            <person name="Jagadeeshwari U."/>
            <person name="Pannikurungottu S."/>
            <person name="Haufschild T."/>
            <person name="Kabuu M."/>
            <person name="Sasikala C."/>
            <person name="Jogler C."/>
            <person name="Ramana C."/>
        </authorList>
    </citation>
    <scope>NUCLEOTIDE SEQUENCE [LARGE SCALE GENOMIC DNA]</scope>
    <source>
        <strain evidence="2">JC673</strain>
    </source>
</reference>
<gene>
    <name evidence="1" type="ORF">R5W23_003592</name>
</gene>
<dbReference type="RefSeq" id="WP_320688478.1">
    <property type="nucleotide sequence ID" value="NZ_JAXBLV010000208.1"/>
</dbReference>
<protein>
    <submittedName>
        <fullName evidence="1">Uncharacterized protein</fullName>
    </submittedName>
</protein>
<evidence type="ECO:0000313" key="1">
    <source>
        <dbReference type="EMBL" id="MDY3562146.1"/>
    </source>
</evidence>